<dbReference type="AlphaFoldDB" id="A0A6N7L977"/>
<feature type="transmembrane region" description="Helical" evidence="1">
    <location>
        <begin position="76"/>
        <end position="95"/>
    </location>
</feature>
<dbReference type="EMBL" id="WITC01000031">
    <property type="protein sequence ID" value="MQX14427.1"/>
    <property type="molecule type" value="Genomic_DNA"/>
</dbReference>
<reference evidence="2 3" key="1">
    <citation type="journal article" date="2013" name="Genome Biol.">
        <title>Comparative genomics of the core and accessory genomes of 48 Sinorhizobium strains comprising five genospecies.</title>
        <authorList>
            <person name="Sugawara M."/>
            <person name="Epstein B."/>
            <person name="Badgley B.D."/>
            <person name="Unno T."/>
            <person name="Xu L."/>
            <person name="Reese J."/>
            <person name="Gyaneshwar P."/>
            <person name="Denny R."/>
            <person name="Mudge J."/>
            <person name="Bharti A.K."/>
            <person name="Farmer A.D."/>
            <person name="May G.D."/>
            <person name="Woodward J.E."/>
            <person name="Medigue C."/>
            <person name="Vallenet D."/>
            <person name="Lajus A."/>
            <person name="Rouy Z."/>
            <person name="Martinez-Vaz B."/>
            <person name="Tiffin P."/>
            <person name="Young N.D."/>
            <person name="Sadowsky M.J."/>
        </authorList>
    </citation>
    <scope>NUCLEOTIDE SEQUENCE [LARGE SCALE GENOMIC DNA]</scope>
    <source>
        <strain evidence="2 3">USDA4894</strain>
    </source>
</reference>
<sequence length="99" mass="11390">MSRKKLFALDAAFSAITNLFELLVVEFFLYGTARIVVPLLSFGRIVVGDFYLEEPGFNWFGLKRREDGRYQMSRDAGKWSAVVFWVLCLTAYAVYARGF</sequence>
<dbReference type="RefSeq" id="WP_153437507.1">
    <property type="nucleotide sequence ID" value="NZ_CP121659.1"/>
</dbReference>
<accession>A0A6N7L977</accession>
<name>A0A6N7L977_SINTE</name>
<proteinExistence type="predicted"/>
<keyword evidence="3" id="KW-1185">Reference proteome</keyword>
<comment type="caution">
    <text evidence="2">The sequence shown here is derived from an EMBL/GenBank/DDBJ whole genome shotgun (WGS) entry which is preliminary data.</text>
</comment>
<organism evidence="2 3">
    <name type="scientific">Sinorhizobium terangae</name>
    <dbReference type="NCBI Taxonomy" id="110322"/>
    <lineage>
        <taxon>Bacteria</taxon>
        <taxon>Pseudomonadati</taxon>
        <taxon>Pseudomonadota</taxon>
        <taxon>Alphaproteobacteria</taxon>
        <taxon>Hyphomicrobiales</taxon>
        <taxon>Rhizobiaceae</taxon>
        <taxon>Sinorhizobium/Ensifer group</taxon>
        <taxon>Sinorhizobium</taxon>
    </lineage>
</organism>
<keyword evidence="1" id="KW-1133">Transmembrane helix</keyword>
<evidence type="ECO:0000313" key="2">
    <source>
        <dbReference type="EMBL" id="MQX14427.1"/>
    </source>
</evidence>
<dbReference type="Proteomes" id="UP000439983">
    <property type="component" value="Unassembled WGS sequence"/>
</dbReference>
<feature type="transmembrane region" description="Helical" evidence="1">
    <location>
        <begin position="7"/>
        <end position="30"/>
    </location>
</feature>
<protein>
    <submittedName>
        <fullName evidence="2">Uncharacterized protein</fullName>
    </submittedName>
</protein>
<evidence type="ECO:0000256" key="1">
    <source>
        <dbReference type="SAM" id="Phobius"/>
    </source>
</evidence>
<keyword evidence="1" id="KW-0812">Transmembrane</keyword>
<keyword evidence="1" id="KW-0472">Membrane</keyword>
<evidence type="ECO:0000313" key="3">
    <source>
        <dbReference type="Proteomes" id="UP000439983"/>
    </source>
</evidence>
<dbReference type="OrthoDB" id="8420189at2"/>
<gene>
    <name evidence="2" type="ORF">GHK62_06525</name>
</gene>